<dbReference type="EMBL" id="BMGS01000014">
    <property type="protein sequence ID" value="GGG59940.1"/>
    <property type="molecule type" value="Genomic_DNA"/>
</dbReference>
<accession>A0ABQ1X7L1</accession>
<proteinExistence type="predicted"/>
<organism evidence="2 3">
    <name type="scientific">Hymenobacter glacieicola</name>
    <dbReference type="NCBI Taxonomy" id="1562124"/>
    <lineage>
        <taxon>Bacteria</taxon>
        <taxon>Pseudomonadati</taxon>
        <taxon>Bacteroidota</taxon>
        <taxon>Cytophagia</taxon>
        <taxon>Cytophagales</taxon>
        <taxon>Hymenobacteraceae</taxon>
        <taxon>Hymenobacter</taxon>
    </lineage>
</organism>
<gene>
    <name evidence="2" type="ORF">GCM10011378_39910</name>
</gene>
<feature type="coiled-coil region" evidence="1">
    <location>
        <begin position="57"/>
        <end position="84"/>
    </location>
</feature>
<dbReference type="RefSeq" id="WP_188559636.1">
    <property type="nucleotide sequence ID" value="NZ_BMGS01000014.1"/>
</dbReference>
<sequence length="152" mass="17740">MKLFKGFVSAEEDIPCEYPVKSFFNYIANNVKIEDFISVAGFLMPDIVQVDGLILLAENYKIINDNLKNKLNNDNKQIERYVNLFCVSDFYLLAANELSFNHDWQLKQGEIIVKFWKMRLNEIFPELKFDFELSATGLFDEDGICITFSQRV</sequence>
<keyword evidence="1" id="KW-0175">Coiled coil</keyword>
<reference evidence="3" key="1">
    <citation type="journal article" date="2019" name="Int. J. Syst. Evol. Microbiol.">
        <title>The Global Catalogue of Microorganisms (GCM) 10K type strain sequencing project: providing services to taxonomists for standard genome sequencing and annotation.</title>
        <authorList>
            <consortium name="The Broad Institute Genomics Platform"/>
            <consortium name="The Broad Institute Genome Sequencing Center for Infectious Disease"/>
            <person name="Wu L."/>
            <person name="Ma J."/>
        </authorList>
    </citation>
    <scope>NUCLEOTIDE SEQUENCE [LARGE SCALE GENOMIC DNA]</scope>
    <source>
        <strain evidence="3">CGMCC 1.12990</strain>
    </source>
</reference>
<comment type="caution">
    <text evidence="2">The sequence shown here is derived from an EMBL/GenBank/DDBJ whole genome shotgun (WGS) entry which is preliminary data.</text>
</comment>
<keyword evidence="3" id="KW-1185">Reference proteome</keyword>
<dbReference type="Proteomes" id="UP000601361">
    <property type="component" value="Unassembled WGS sequence"/>
</dbReference>
<evidence type="ECO:0000313" key="3">
    <source>
        <dbReference type="Proteomes" id="UP000601361"/>
    </source>
</evidence>
<evidence type="ECO:0000256" key="1">
    <source>
        <dbReference type="SAM" id="Coils"/>
    </source>
</evidence>
<name>A0ABQ1X7L1_9BACT</name>
<evidence type="ECO:0000313" key="2">
    <source>
        <dbReference type="EMBL" id="GGG59940.1"/>
    </source>
</evidence>
<protein>
    <submittedName>
        <fullName evidence="2">Uncharacterized protein</fullName>
    </submittedName>
</protein>